<dbReference type="InterPro" id="IPR011989">
    <property type="entry name" value="ARM-like"/>
</dbReference>
<evidence type="ECO:0000256" key="5">
    <source>
        <dbReference type="ARBA" id="ARBA00023242"/>
    </source>
</evidence>
<accession>A0AAD9PKQ8</accession>
<dbReference type="PANTHER" id="PTHR14978:SF0">
    <property type="entry name" value="BETA-CATENIN-LIKE PROTEIN 1"/>
    <property type="match status" value="1"/>
</dbReference>
<protein>
    <submittedName>
        <fullName evidence="7">Bifunctional Beta-catenin-like protein 1/Armadillo-like helical/Armadillo-type fold/Beta-catenin-like protein 1</fullName>
    </submittedName>
</protein>
<gene>
    <name evidence="7" type="ORF">BdWA1_001915</name>
</gene>
<evidence type="ECO:0000256" key="1">
    <source>
        <dbReference type="ARBA" id="ARBA00004123"/>
    </source>
</evidence>
<dbReference type="RefSeq" id="XP_067803508.1">
    <property type="nucleotide sequence ID" value="XM_067946944.1"/>
</dbReference>
<dbReference type="AlphaFoldDB" id="A0AAD9PKQ8"/>
<dbReference type="InterPro" id="IPR039678">
    <property type="entry name" value="CTNNBL1"/>
</dbReference>
<dbReference type="SUPFAM" id="SSF48371">
    <property type="entry name" value="ARM repeat"/>
    <property type="match status" value="1"/>
</dbReference>
<evidence type="ECO:0000313" key="8">
    <source>
        <dbReference type="Proteomes" id="UP001214638"/>
    </source>
</evidence>
<dbReference type="EMBL" id="JALLKP010000002">
    <property type="protein sequence ID" value="KAK2196666.1"/>
    <property type="molecule type" value="Genomic_DNA"/>
</dbReference>
<evidence type="ECO:0000256" key="3">
    <source>
        <dbReference type="ARBA" id="ARBA00022737"/>
    </source>
</evidence>
<keyword evidence="4" id="KW-0175">Coiled coil</keyword>
<evidence type="ECO:0000313" key="7">
    <source>
        <dbReference type="EMBL" id="KAK2196666.1"/>
    </source>
</evidence>
<comment type="subcellular location">
    <subcellularLocation>
        <location evidence="1">Nucleus</location>
    </subcellularLocation>
</comment>
<keyword evidence="2" id="KW-0597">Phosphoprotein</keyword>
<dbReference type="Proteomes" id="UP001214638">
    <property type="component" value="Unassembled WGS sequence"/>
</dbReference>
<dbReference type="GO" id="GO:0010467">
    <property type="term" value="P:gene expression"/>
    <property type="evidence" value="ECO:0007669"/>
    <property type="project" value="UniProtKB-ARBA"/>
</dbReference>
<dbReference type="InterPro" id="IPR016024">
    <property type="entry name" value="ARM-type_fold"/>
</dbReference>
<keyword evidence="3" id="KW-0677">Repeat</keyword>
<dbReference type="SMART" id="SM01156">
    <property type="entry name" value="DUF1716"/>
    <property type="match status" value="1"/>
</dbReference>
<dbReference type="InterPro" id="IPR013180">
    <property type="entry name" value="CTNNBL1_N"/>
</dbReference>
<dbReference type="Pfam" id="PF08216">
    <property type="entry name" value="CTNNBL"/>
    <property type="match status" value="1"/>
</dbReference>
<evidence type="ECO:0000256" key="2">
    <source>
        <dbReference type="ARBA" id="ARBA00022553"/>
    </source>
</evidence>
<feature type="domain" description="Beta-catenin-like protein 1 N-terminal" evidence="6">
    <location>
        <begin position="2"/>
        <end position="94"/>
    </location>
</feature>
<keyword evidence="5" id="KW-0539">Nucleus</keyword>
<sequence length="498" mass="57313">MDELPQSTLTLDNVKRHVALLQKRFTINQKDRMDYPDEPLKWIKSEVDLDEQIKTFRDLPAQTELYDEFYNSGGLEAFVDLLGHLNIDIIIASLNVLAELIDPEVILNLENAEAFVAEIDRLNISHLVISSLLKINEENGELDYDGAKSCLELIENLLELSPSLGEDFVKNEEFVNWLLERMKSSKTIEYDSNRIHACEILSILLQESRACCEKLGNEDKMNSLLHTISKFRKQNPSGVEEEELVENVFQCLCHLMFIPENQICFGRLQGVKFAIRLVKERRSTYQMATKLLDYALMDCPANCAIFVDAMGLKSIFGVFMRKNVHTKSNSEQEKQEDEHVVSIIHSLASHCTGNHIARILNKFVEHRHEKLERLLELYTKYTKMTMSKKSKTPKLSSMYNVLQVNNNDQTYLNMYEAGLSLCQMIALVMVRLYNMGNETLGTCMLVLAHNKGVDMQHVYDHISAYMQHLSQDAEDIKTNIQAQLEHFLRGAYESQLFK</sequence>
<proteinExistence type="predicted"/>
<reference evidence="7" key="1">
    <citation type="journal article" date="2023" name="Nat. Microbiol.">
        <title>Babesia duncani multi-omics identifies virulence factors and drug targets.</title>
        <authorList>
            <person name="Singh P."/>
            <person name="Lonardi S."/>
            <person name="Liang Q."/>
            <person name="Vydyam P."/>
            <person name="Khabirova E."/>
            <person name="Fang T."/>
            <person name="Gihaz S."/>
            <person name="Thekkiniath J."/>
            <person name="Munshi M."/>
            <person name="Abel S."/>
            <person name="Ciampossin L."/>
            <person name="Batugedara G."/>
            <person name="Gupta M."/>
            <person name="Lu X.M."/>
            <person name="Lenz T."/>
            <person name="Chakravarty S."/>
            <person name="Cornillot E."/>
            <person name="Hu Y."/>
            <person name="Ma W."/>
            <person name="Gonzalez L.M."/>
            <person name="Sanchez S."/>
            <person name="Estrada K."/>
            <person name="Sanchez-Flores A."/>
            <person name="Montero E."/>
            <person name="Harb O.S."/>
            <person name="Le Roch K.G."/>
            <person name="Mamoun C.B."/>
        </authorList>
    </citation>
    <scope>NUCLEOTIDE SEQUENCE</scope>
    <source>
        <strain evidence="7">WA1</strain>
    </source>
</reference>
<dbReference type="FunFam" id="1.25.10.10:FF:001136">
    <property type="entry name" value="Beta-catenin-like protein 1"/>
    <property type="match status" value="1"/>
</dbReference>
<comment type="caution">
    <text evidence="7">The sequence shown here is derived from an EMBL/GenBank/DDBJ whole genome shotgun (WGS) entry which is preliminary data.</text>
</comment>
<name>A0AAD9PKQ8_9APIC</name>
<evidence type="ECO:0000256" key="4">
    <source>
        <dbReference type="ARBA" id="ARBA00023054"/>
    </source>
</evidence>
<organism evidence="7 8">
    <name type="scientific">Babesia duncani</name>
    <dbReference type="NCBI Taxonomy" id="323732"/>
    <lineage>
        <taxon>Eukaryota</taxon>
        <taxon>Sar</taxon>
        <taxon>Alveolata</taxon>
        <taxon>Apicomplexa</taxon>
        <taxon>Aconoidasida</taxon>
        <taxon>Piroplasmida</taxon>
        <taxon>Babesiidae</taxon>
        <taxon>Babesia</taxon>
    </lineage>
</organism>
<dbReference type="GO" id="GO:0005681">
    <property type="term" value="C:spliceosomal complex"/>
    <property type="evidence" value="ECO:0007669"/>
    <property type="project" value="TreeGrafter"/>
</dbReference>
<dbReference type="Gene3D" id="1.25.10.10">
    <property type="entry name" value="Leucine-rich Repeat Variant"/>
    <property type="match status" value="1"/>
</dbReference>
<dbReference type="PANTHER" id="PTHR14978">
    <property type="entry name" value="BETA-CATENIN-LIKE PROTEIN 1 NUCLEAR ASSOCIATED PROTEIN"/>
    <property type="match status" value="1"/>
</dbReference>
<dbReference type="KEGG" id="bdw:94336213"/>
<dbReference type="GeneID" id="94336213"/>
<evidence type="ECO:0000259" key="6">
    <source>
        <dbReference type="SMART" id="SM01156"/>
    </source>
</evidence>
<keyword evidence="8" id="KW-1185">Reference proteome</keyword>